<reference evidence="2" key="1">
    <citation type="journal article" date="2024" name="Proc. Natl. Acad. Sci. U.S.A.">
        <title>Extraordinary preservation of gene collinearity over three hundred million years revealed in homosporous lycophytes.</title>
        <authorList>
            <person name="Li C."/>
            <person name="Wickell D."/>
            <person name="Kuo L.Y."/>
            <person name="Chen X."/>
            <person name="Nie B."/>
            <person name="Liao X."/>
            <person name="Peng D."/>
            <person name="Ji J."/>
            <person name="Jenkins J."/>
            <person name="Williams M."/>
            <person name="Shu S."/>
            <person name="Plott C."/>
            <person name="Barry K."/>
            <person name="Rajasekar S."/>
            <person name="Grimwood J."/>
            <person name="Han X."/>
            <person name="Sun S."/>
            <person name="Hou Z."/>
            <person name="He W."/>
            <person name="Dai G."/>
            <person name="Sun C."/>
            <person name="Schmutz J."/>
            <person name="Leebens-Mack J.H."/>
            <person name="Li F.W."/>
            <person name="Wang L."/>
        </authorList>
    </citation>
    <scope>NUCLEOTIDE SEQUENCE [LARGE SCALE GENOMIC DNA]</scope>
    <source>
        <strain evidence="2">cv. PW_Plant_1</strain>
    </source>
</reference>
<dbReference type="EMBL" id="CM055101">
    <property type="protein sequence ID" value="KAJ7540461.1"/>
    <property type="molecule type" value="Genomic_DNA"/>
</dbReference>
<sequence length="233" mass="26451">MLFPNSPVLTMGTLTSENRWAVACKMAKGRGWLAKLGLRGNSSSQLNMMDSSIPQGPDADVPEFHQQFAQFGAGRFWGVELAYQRVPGVTKTEVGYSQGHLHNPTYRDVCEGDTGHCEVVRVVYDPKVCTYESLLEVFWACHDPTALEHKGRYIRPQCRSAIYYYTAEQEKIAKESLENHQNTLDSKILTEILPFKKFYRAEIFHQQYLSRGGRFGFRQSAAKGCKDPIRPYG</sequence>
<organism evidence="1 2">
    <name type="scientific">Diphasiastrum complanatum</name>
    <name type="common">Issler's clubmoss</name>
    <name type="synonym">Lycopodium complanatum</name>
    <dbReference type="NCBI Taxonomy" id="34168"/>
    <lineage>
        <taxon>Eukaryota</taxon>
        <taxon>Viridiplantae</taxon>
        <taxon>Streptophyta</taxon>
        <taxon>Embryophyta</taxon>
        <taxon>Tracheophyta</taxon>
        <taxon>Lycopodiopsida</taxon>
        <taxon>Lycopodiales</taxon>
        <taxon>Lycopodiaceae</taxon>
        <taxon>Lycopodioideae</taxon>
        <taxon>Diphasiastrum</taxon>
    </lineage>
</organism>
<gene>
    <name evidence="1" type="ORF">O6H91_10G016300</name>
</gene>
<keyword evidence="2" id="KW-1185">Reference proteome</keyword>
<accession>A0ACC2CEJ3</accession>
<dbReference type="Proteomes" id="UP001162992">
    <property type="component" value="Chromosome 10"/>
</dbReference>
<comment type="caution">
    <text evidence="1">The sequence shown here is derived from an EMBL/GenBank/DDBJ whole genome shotgun (WGS) entry which is preliminary data.</text>
</comment>
<evidence type="ECO:0000313" key="1">
    <source>
        <dbReference type="EMBL" id="KAJ7540461.1"/>
    </source>
</evidence>
<evidence type="ECO:0000313" key="2">
    <source>
        <dbReference type="Proteomes" id="UP001162992"/>
    </source>
</evidence>
<proteinExistence type="predicted"/>
<name>A0ACC2CEJ3_DIPCM</name>
<protein>
    <submittedName>
        <fullName evidence="1">Uncharacterized protein</fullName>
    </submittedName>
</protein>